<feature type="signal peptide" evidence="1">
    <location>
        <begin position="1"/>
        <end position="23"/>
    </location>
</feature>
<evidence type="ECO:0000313" key="3">
    <source>
        <dbReference type="Proteomes" id="UP001516400"/>
    </source>
</evidence>
<accession>A0ABD2MMY2</accession>
<proteinExistence type="predicted"/>
<organism evidence="2 3">
    <name type="scientific">Cryptolaemus montrouzieri</name>
    <dbReference type="NCBI Taxonomy" id="559131"/>
    <lineage>
        <taxon>Eukaryota</taxon>
        <taxon>Metazoa</taxon>
        <taxon>Ecdysozoa</taxon>
        <taxon>Arthropoda</taxon>
        <taxon>Hexapoda</taxon>
        <taxon>Insecta</taxon>
        <taxon>Pterygota</taxon>
        <taxon>Neoptera</taxon>
        <taxon>Endopterygota</taxon>
        <taxon>Coleoptera</taxon>
        <taxon>Polyphaga</taxon>
        <taxon>Cucujiformia</taxon>
        <taxon>Coccinelloidea</taxon>
        <taxon>Coccinellidae</taxon>
        <taxon>Scymninae</taxon>
        <taxon>Scymnini</taxon>
        <taxon>Cryptolaemus</taxon>
    </lineage>
</organism>
<keyword evidence="1" id="KW-0732">Signal</keyword>
<protein>
    <submittedName>
        <fullName evidence="2">Uncharacterized protein</fullName>
    </submittedName>
</protein>
<sequence length="177" mass="20002">MSHHLKITVFLVICSVLLETVICRVLQDDASVKTGFQETRARKDNFGQNGLRRRDLGNGIDDRYDQTSFTQIGFPQSSFGQDQDNGFQQSDHRSGFHDDGEFISVDIRDHAKQFKFGTVDNDSNIGNSNYNGEDIATAVITGISTEPELSEKRIISVRFNCPIGYVSDRRGRCREKF</sequence>
<dbReference type="Proteomes" id="UP001516400">
    <property type="component" value="Unassembled WGS sequence"/>
</dbReference>
<reference evidence="2 3" key="1">
    <citation type="journal article" date="2021" name="BMC Biol.">
        <title>Horizontally acquired antibacterial genes associated with adaptive radiation of ladybird beetles.</title>
        <authorList>
            <person name="Li H.S."/>
            <person name="Tang X.F."/>
            <person name="Huang Y.H."/>
            <person name="Xu Z.Y."/>
            <person name="Chen M.L."/>
            <person name="Du X.Y."/>
            <person name="Qiu B.Y."/>
            <person name="Chen P.T."/>
            <person name="Zhang W."/>
            <person name="Slipinski A."/>
            <person name="Escalona H.E."/>
            <person name="Waterhouse R.M."/>
            <person name="Zwick A."/>
            <person name="Pang H."/>
        </authorList>
    </citation>
    <scope>NUCLEOTIDE SEQUENCE [LARGE SCALE GENOMIC DNA]</scope>
    <source>
        <strain evidence="2">SYSU2018</strain>
    </source>
</reference>
<keyword evidence="3" id="KW-1185">Reference proteome</keyword>
<feature type="chain" id="PRO_5044833358" evidence="1">
    <location>
        <begin position="24"/>
        <end position="177"/>
    </location>
</feature>
<gene>
    <name evidence="2" type="ORF">HHI36_011558</name>
</gene>
<name>A0ABD2MMY2_9CUCU</name>
<comment type="caution">
    <text evidence="2">The sequence shown here is derived from an EMBL/GenBank/DDBJ whole genome shotgun (WGS) entry which is preliminary data.</text>
</comment>
<dbReference type="AlphaFoldDB" id="A0ABD2MMY2"/>
<evidence type="ECO:0000313" key="2">
    <source>
        <dbReference type="EMBL" id="KAL3267431.1"/>
    </source>
</evidence>
<evidence type="ECO:0000256" key="1">
    <source>
        <dbReference type="SAM" id="SignalP"/>
    </source>
</evidence>
<dbReference type="EMBL" id="JABFTP020000001">
    <property type="protein sequence ID" value="KAL3267431.1"/>
    <property type="molecule type" value="Genomic_DNA"/>
</dbReference>